<dbReference type="AlphaFoldDB" id="A0A9N9ISF1"/>
<organism evidence="1 2">
    <name type="scientific">Cetraspora pellucida</name>
    <dbReference type="NCBI Taxonomy" id="1433469"/>
    <lineage>
        <taxon>Eukaryota</taxon>
        <taxon>Fungi</taxon>
        <taxon>Fungi incertae sedis</taxon>
        <taxon>Mucoromycota</taxon>
        <taxon>Glomeromycotina</taxon>
        <taxon>Glomeromycetes</taxon>
        <taxon>Diversisporales</taxon>
        <taxon>Gigasporaceae</taxon>
        <taxon>Cetraspora</taxon>
    </lineage>
</organism>
<name>A0A9N9ISF1_9GLOM</name>
<feature type="non-terminal residue" evidence="1">
    <location>
        <position position="1"/>
    </location>
</feature>
<protein>
    <submittedName>
        <fullName evidence="1">20937_t:CDS:1</fullName>
    </submittedName>
</protein>
<comment type="caution">
    <text evidence="1">The sequence shown here is derived from an EMBL/GenBank/DDBJ whole genome shotgun (WGS) entry which is preliminary data.</text>
</comment>
<sequence length="119" mass="13519">MAQMKNTSGIYILPFLVYKGVNIIEGLLNSASVLSGTVAAFTDTGYMHKDIFEMYIEHFNNSILPTRPVLLMLDGATSHIDLTKTPFKKLKTKYNKALNHYCSNNKYKIVTKYLFAQVF</sequence>
<gene>
    <name evidence="1" type="ORF">CPELLU_LOCUS14418</name>
</gene>
<reference evidence="1" key="1">
    <citation type="submission" date="2021-06" db="EMBL/GenBank/DDBJ databases">
        <authorList>
            <person name="Kallberg Y."/>
            <person name="Tangrot J."/>
            <person name="Rosling A."/>
        </authorList>
    </citation>
    <scope>NUCLEOTIDE SEQUENCE</scope>
    <source>
        <strain evidence="1">FL966</strain>
    </source>
</reference>
<dbReference type="EMBL" id="CAJVQA010017059">
    <property type="protein sequence ID" value="CAG8746621.1"/>
    <property type="molecule type" value="Genomic_DNA"/>
</dbReference>
<proteinExistence type="predicted"/>
<keyword evidence="2" id="KW-1185">Reference proteome</keyword>
<accession>A0A9N9ISF1</accession>
<evidence type="ECO:0000313" key="1">
    <source>
        <dbReference type="EMBL" id="CAG8746621.1"/>
    </source>
</evidence>
<evidence type="ECO:0000313" key="2">
    <source>
        <dbReference type="Proteomes" id="UP000789759"/>
    </source>
</evidence>
<dbReference type="OrthoDB" id="4327074at2759"/>
<dbReference type="Proteomes" id="UP000789759">
    <property type="component" value="Unassembled WGS sequence"/>
</dbReference>